<evidence type="ECO:0000256" key="3">
    <source>
        <dbReference type="ARBA" id="ARBA00023163"/>
    </source>
</evidence>
<sequence>MGRWEPGARGRLGEAAMELFAERGFEGTTVSAIAERAGVTERTFFRHFADKREVLFSGADDARDVLLRTIAEAPPTQPLLEVITAAMQVIAEEAFSDHLEQARARQAIISSNAELREREMLKFAVVTTELAEAVRSRGVPEPAATLTAELGAILFRVSLHRWLEADNDRPLAELITDSLQHLRAVTSPA</sequence>
<dbReference type="PROSITE" id="PS01081">
    <property type="entry name" value="HTH_TETR_1"/>
    <property type="match status" value="1"/>
</dbReference>
<dbReference type="InterPro" id="IPR009057">
    <property type="entry name" value="Homeodomain-like_sf"/>
</dbReference>
<name>A0A323V2V8_9ACTN</name>
<gene>
    <name evidence="6" type="ORF">DMO24_22365</name>
</gene>
<evidence type="ECO:0000313" key="7">
    <source>
        <dbReference type="Proteomes" id="UP000247602"/>
    </source>
</evidence>
<evidence type="ECO:0000313" key="6">
    <source>
        <dbReference type="EMBL" id="PZA19135.1"/>
    </source>
</evidence>
<dbReference type="InterPro" id="IPR050109">
    <property type="entry name" value="HTH-type_TetR-like_transc_reg"/>
</dbReference>
<dbReference type="InterPro" id="IPR001647">
    <property type="entry name" value="HTH_TetR"/>
</dbReference>
<dbReference type="EMBL" id="QKNV01000423">
    <property type="protein sequence ID" value="PZA19135.1"/>
    <property type="molecule type" value="Genomic_DNA"/>
</dbReference>
<feature type="DNA-binding region" description="H-T-H motif" evidence="4">
    <location>
        <begin position="29"/>
        <end position="48"/>
    </location>
</feature>
<dbReference type="SUPFAM" id="SSF46689">
    <property type="entry name" value="Homeodomain-like"/>
    <property type="match status" value="1"/>
</dbReference>
<keyword evidence="7" id="KW-1185">Reference proteome</keyword>
<dbReference type="GO" id="GO:0000976">
    <property type="term" value="F:transcription cis-regulatory region binding"/>
    <property type="evidence" value="ECO:0007669"/>
    <property type="project" value="TreeGrafter"/>
</dbReference>
<evidence type="ECO:0000256" key="4">
    <source>
        <dbReference type="PROSITE-ProRule" id="PRU00335"/>
    </source>
</evidence>
<dbReference type="AlphaFoldDB" id="A0A323V2V8"/>
<dbReference type="GO" id="GO:0003700">
    <property type="term" value="F:DNA-binding transcription factor activity"/>
    <property type="evidence" value="ECO:0007669"/>
    <property type="project" value="TreeGrafter"/>
</dbReference>
<dbReference type="PRINTS" id="PR00455">
    <property type="entry name" value="HTHTETR"/>
</dbReference>
<dbReference type="PANTHER" id="PTHR30055:SF238">
    <property type="entry name" value="MYCOFACTOCIN BIOSYNTHESIS TRANSCRIPTIONAL REGULATOR MFTR-RELATED"/>
    <property type="match status" value="1"/>
</dbReference>
<protein>
    <submittedName>
        <fullName evidence="6">TetR family transcriptional regulator</fullName>
    </submittedName>
</protein>
<organism evidence="6 7">
    <name type="scientific">Modestobacter versicolor</name>
    <dbReference type="NCBI Taxonomy" id="429133"/>
    <lineage>
        <taxon>Bacteria</taxon>
        <taxon>Bacillati</taxon>
        <taxon>Actinomycetota</taxon>
        <taxon>Actinomycetes</taxon>
        <taxon>Geodermatophilales</taxon>
        <taxon>Geodermatophilaceae</taxon>
        <taxon>Modestobacter</taxon>
    </lineage>
</organism>
<keyword evidence="1" id="KW-0805">Transcription regulation</keyword>
<proteinExistence type="predicted"/>
<dbReference type="InterPro" id="IPR041347">
    <property type="entry name" value="MftR_C"/>
</dbReference>
<keyword evidence="3" id="KW-0804">Transcription</keyword>
<dbReference type="PANTHER" id="PTHR30055">
    <property type="entry name" value="HTH-TYPE TRANSCRIPTIONAL REGULATOR RUTR"/>
    <property type="match status" value="1"/>
</dbReference>
<dbReference type="OrthoDB" id="4746440at2"/>
<comment type="caution">
    <text evidence="6">The sequence shown here is derived from an EMBL/GenBank/DDBJ whole genome shotgun (WGS) entry which is preliminary data.</text>
</comment>
<dbReference type="Gene3D" id="1.10.357.10">
    <property type="entry name" value="Tetracycline Repressor, domain 2"/>
    <property type="match status" value="1"/>
</dbReference>
<dbReference type="Pfam" id="PF00440">
    <property type="entry name" value="TetR_N"/>
    <property type="match status" value="1"/>
</dbReference>
<accession>A0A323V2V8</accession>
<dbReference type="InterPro" id="IPR023772">
    <property type="entry name" value="DNA-bd_HTH_TetR-type_CS"/>
</dbReference>
<keyword evidence="2 4" id="KW-0238">DNA-binding</keyword>
<evidence type="ECO:0000256" key="1">
    <source>
        <dbReference type="ARBA" id="ARBA00023015"/>
    </source>
</evidence>
<dbReference type="Pfam" id="PF17754">
    <property type="entry name" value="TetR_C_14"/>
    <property type="match status" value="1"/>
</dbReference>
<feature type="domain" description="HTH tetR-type" evidence="5">
    <location>
        <begin position="6"/>
        <end position="66"/>
    </location>
</feature>
<evidence type="ECO:0000256" key="2">
    <source>
        <dbReference type="ARBA" id="ARBA00023125"/>
    </source>
</evidence>
<reference evidence="6 7" key="1">
    <citation type="submission" date="2018-06" db="EMBL/GenBank/DDBJ databases">
        <title>Draft genome sequence of Modestobacter versicolor CP153-2.</title>
        <authorList>
            <person name="Gundlapally S.R."/>
        </authorList>
    </citation>
    <scope>NUCLEOTIDE SEQUENCE [LARGE SCALE GENOMIC DNA]</scope>
    <source>
        <strain evidence="6 7">CP153-2</strain>
    </source>
</reference>
<dbReference type="Proteomes" id="UP000247602">
    <property type="component" value="Unassembled WGS sequence"/>
</dbReference>
<dbReference type="PROSITE" id="PS50977">
    <property type="entry name" value="HTH_TETR_2"/>
    <property type="match status" value="1"/>
</dbReference>
<evidence type="ECO:0000259" key="5">
    <source>
        <dbReference type="PROSITE" id="PS50977"/>
    </source>
</evidence>